<name>A0ABP7NK08_9MICO</name>
<gene>
    <name evidence="1" type="ORF">GCM10022383_28360</name>
</gene>
<comment type="caution">
    <text evidence="1">The sequence shown here is derived from an EMBL/GenBank/DDBJ whole genome shotgun (WGS) entry which is preliminary data.</text>
</comment>
<protein>
    <recommendedName>
        <fullName evidence="3">Phage tail protein</fullName>
    </recommendedName>
</protein>
<evidence type="ECO:0000313" key="2">
    <source>
        <dbReference type="Proteomes" id="UP001501591"/>
    </source>
</evidence>
<evidence type="ECO:0000313" key="1">
    <source>
        <dbReference type="EMBL" id="GAA3948902.1"/>
    </source>
</evidence>
<proteinExistence type="predicted"/>
<keyword evidence="2" id="KW-1185">Reference proteome</keyword>
<dbReference type="EMBL" id="BAABCP010000002">
    <property type="protein sequence ID" value="GAA3948902.1"/>
    <property type="molecule type" value="Genomic_DNA"/>
</dbReference>
<dbReference type="RefSeq" id="WP_344820363.1">
    <property type="nucleotide sequence ID" value="NZ_BAABCP010000002.1"/>
</dbReference>
<organism evidence="1 2">
    <name type="scientific">Microbacterium soli</name>
    <dbReference type="NCBI Taxonomy" id="446075"/>
    <lineage>
        <taxon>Bacteria</taxon>
        <taxon>Bacillati</taxon>
        <taxon>Actinomycetota</taxon>
        <taxon>Actinomycetes</taxon>
        <taxon>Micrococcales</taxon>
        <taxon>Microbacteriaceae</taxon>
        <taxon>Microbacterium</taxon>
    </lineage>
</organism>
<reference evidence="2" key="1">
    <citation type="journal article" date="2019" name="Int. J. Syst. Evol. Microbiol.">
        <title>The Global Catalogue of Microorganisms (GCM) 10K type strain sequencing project: providing services to taxonomists for standard genome sequencing and annotation.</title>
        <authorList>
            <consortium name="The Broad Institute Genomics Platform"/>
            <consortium name="The Broad Institute Genome Sequencing Center for Infectious Disease"/>
            <person name="Wu L."/>
            <person name="Ma J."/>
        </authorList>
    </citation>
    <scope>NUCLEOTIDE SEQUENCE [LARGE SCALE GENOMIC DNA]</scope>
    <source>
        <strain evidence="2">JCM 17024</strain>
    </source>
</reference>
<evidence type="ECO:0008006" key="3">
    <source>
        <dbReference type="Google" id="ProtNLM"/>
    </source>
</evidence>
<sequence>MATIDVKPIVLRDCKLTISLEEASADYEKHVSGVTFTPSSGTVNWNGLSPDASFTFPTATTWGAQLDYAQDWETASSLSRYLYDNEGKQVTMLFEPKAGGLGWEVDVFIAPGSIGGQVNTVATSTVTLGVVGKPRPVPAV</sequence>
<accession>A0ABP7NK08</accession>
<dbReference type="Proteomes" id="UP001501591">
    <property type="component" value="Unassembled WGS sequence"/>
</dbReference>